<organism evidence="1 2">
    <name type="scientific">Lonepinella koalarum</name>
    <dbReference type="NCBI Taxonomy" id="53417"/>
    <lineage>
        <taxon>Bacteria</taxon>
        <taxon>Pseudomonadati</taxon>
        <taxon>Pseudomonadota</taxon>
        <taxon>Gammaproteobacteria</taxon>
        <taxon>Pasteurellales</taxon>
        <taxon>Pasteurellaceae</taxon>
        <taxon>Lonepinella</taxon>
    </lineage>
</organism>
<accession>A0A4R1KX26</accession>
<sequence length="56" mass="6484">MTEQTKPKSWLRNALDKYNKFCDELGVNQGTCRGCVPVVKFDPEPEQKKQNNNEKV</sequence>
<dbReference type="RefSeq" id="WP_165867209.1">
    <property type="nucleotide sequence ID" value="NZ_CP170642.1"/>
</dbReference>
<keyword evidence="2" id="KW-1185">Reference proteome</keyword>
<evidence type="ECO:0000313" key="2">
    <source>
        <dbReference type="Proteomes" id="UP000295496"/>
    </source>
</evidence>
<reference evidence="1 2" key="1">
    <citation type="submission" date="2019-03" db="EMBL/GenBank/DDBJ databases">
        <title>Genomic Encyclopedia of Type Strains, Phase IV (KMG-IV): sequencing the most valuable type-strain genomes for metagenomic binning, comparative biology and taxonomic classification.</title>
        <authorList>
            <person name="Goeker M."/>
        </authorList>
    </citation>
    <scope>NUCLEOTIDE SEQUENCE [LARGE SCALE GENOMIC DNA]</scope>
    <source>
        <strain evidence="1 2">DSM 10053</strain>
    </source>
</reference>
<evidence type="ECO:0000313" key="1">
    <source>
        <dbReference type="EMBL" id="TCK69906.1"/>
    </source>
</evidence>
<proteinExistence type="predicted"/>
<dbReference type="AlphaFoldDB" id="A0A4R1KX26"/>
<evidence type="ECO:0008006" key="3">
    <source>
        <dbReference type="Google" id="ProtNLM"/>
    </source>
</evidence>
<dbReference type="InterPro" id="IPR035292">
    <property type="entry name" value="DUF5363"/>
</dbReference>
<protein>
    <recommendedName>
        <fullName evidence="3">DUF5363 family protein</fullName>
    </recommendedName>
</protein>
<dbReference type="Pfam" id="PF17320">
    <property type="entry name" value="DUF5363"/>
    <property type="match status" value="1"/>
</dbReference>
<gene>
    <name evidence="1" type="ORF">EV692_1120</name>
</gene>
<dbReference type="EMBL" id="SMGJ01000003">
    <property type="protein sequence ID" value="TCK69906.1"/>
    <property type="molecule type" value="Genomic_DNA"/>
</dbReference>
<name>A0A4R1KX26_9PAST</name>
<dbReference type="Proteomes" id="UP000295496">
    <property type="component" value="Unassembled WGS sequence"/>
</dbReference>
<comment type="caution">
    <text evidence="1">The sequence shown here is derived from an EMBL/GenBank/DDBJ whole genome shotgun (WGS) entry which is preliminary data.</text>
</comment>